<sequence length="727" mass="79532">MIKATAELLACTEAHSVLLADAEAVAAAERAGLLLRLATPLSGEAPTQLLIPKAVFSSIEQDGIRACATSPTQPDTAQLLRRRVQSLRDRKLLSLIGEKEQATAALLPALLDCHPRLLVLCGKRATLNAIPRTEGLTRGWLTRDGSVAWVPDAPTAASERPIILWGRERDSVRAASADASATAQDLPPAAAQAPHALPVRMLPGDFARCLDGWAIVADVYKAELPVLELLAEELAPLIREGRASLSVPISSLRAVDERVKSLSLETMQEQWQAFRQRLHQLAAAGLLSLEDGELTAVELTRRRHASWQGPTLLITPRRRDLLQLTDLREVKLYHPAPSNSLCLISEPPRDTPPPEQASPGTSRESQPTEQTSTEWAISPEMAKLLKGAQLVIDESALLHPLMPKLMAQLEASIRKGETKLRMPASCRLALTHPKELALYEKRMQLWKPLIAVRGGEHQEVAALLAQMQGSLQGTRMVVLSQKPEGLACARRLGMACVCFAEKGLLRLRDGSNAAPTASSEAAKPALQQMSPAPTQAQHGTNEDGLKVLKRRGLEVCLRLPLKPEKLRERLKGCQVYIDTCSLLHPSAPLLIELLAGLHREGALRLAIPFCCLQELGRKMQEDSDLLKRGVNVMLQTFREDDGGLVYPKVPLKSGEPADNVLMGSMMQERIASDVALVTQDGDLQNDVLGLNRQESVKKAAHRVRVFRLEKPQKTDYLAELRRASDKP</sequence>
<accession>A0A9D1VCL1</accession>
<dbReference type="Proteomes" id="UP000823964">
    <property type="component" value="Unassembled WGS sequence"/>
</dbReference>
<organism evidence="2 3">
    <name type="scientific">Candidatus Akkermansia intestinigallinarum</name>
    <dbReference type="NCBI Taxonomy" id="2838431"/>
    <lineage>
        <taxon>Bacteria</taxon>
        <taxon>Pseudomonadati</taxon>
        <taxon>Verrucomicrobiota</taxon>
        <taxon>Verrucomicrobiia</taxon>
        <taxon>Verrucomicrobiales</taxon>
        <taxon>Akkermansiaceae</taxon>
        <taxon>Akkermansia</taxon>
    </lineage>
</organism>
<evidence type="ECO:0000313" key="2">
    <source>
        <dbReference type="EMBL" id="HIX20309.1"/>
    </source>
</evidence>
<proteinExistence type="predicted"/>
<reference evidence="2" key="1">
    <citation type="journal article" date="2021" name="PeerJ">
        <title>Extensive microbial diversity within the chicken gut microbiome revealed by metagenomics and culture.</title>
        <authorList>
            <person name="Gilroy R."/>
            <person name="Ravi A."/>
            <person name="Getino M."/>
            <person name="Pursley I."/>
            <person name="Horton D.L."/>
            <person name="Alikhan N.F."/>
            <person name="Baker D."/>
            <person name="Gharbi K."/>
            <person name="Hall N."/>
            <person name="Watson M."/>
            <person name="Adriaenssens E.M."/>
            <person name="Foster-Nyarko E."/>
            <person name="Jarju S."/>
            <person name="Secka A."/>
            <person name="Antonio M."/>
            <person name="Oren A."/>
            <person name="Chaudhuri R.R."/>
            <person name="La Ragione R."/>
            <person name="Hildebrand F."/>
            <person name="Pallen M.J."/>
        </authorList>
    </citation>
    <scope>NUCLEOTIDE SEQUENCE</scope>
    <source>
        <strain evidence="2">14975</strain>
    </source>
</reference>
<gene>
    <name evidence="2" type="ORF">H9862_06895</name>
</gene>
<protein>
    <recommendedName>
        <fullName evidence="4">PIN domain-containing protein</fullName>
    </recommendedName>
</protein>
<name>A0A9D1VCL1_9BACT</name>
<evidence type="ECO:0000256" key="1">
    <source>
        <dbReference type="SAM" id="MobiDB-lite"/>
    </source>
</evidence>
<reference evidence="2" key="2">
    <citation type="submission" date="2021-04" db="EMBL/GenBank/DDBJ databases">
        <authorList>
            <person name="Gilroy R."/>
        </authorList>
    </citation>
    <scope>NUCLEOTIDE SEQUENCE</scope>
    <source>
        <strain evidence="2">14975</strain>
    </source>
</reference>
<feature type="compositionally biased region" description="Polar residues" evidence="1">
    <location>
        <begin position="527"/>
        <end position="539"/>
    </location>
</feature>
<comment type="caution">
    <text evidence="2">The sequence shown here is derived from an EMBL/GenBank/DDBJ whole genome shotgun (WGS) entry which is preliminary data.</text>
</comment>
<evidence type="ECO:0008006" key="4">
    <source>
        <dbReference type="Google" id="ProtNLM"/>
    </source>
</evidence>
<feature type="region of interest" description="Disordered" evidence="1">
    <location>
        <begin position="341"/>
        <end position="374"/>
    </location>
</feature>
<feature type="compositionally biased region" description="Polar residues" evidence="1">
    <location>
        <begin position="358"/>
        <end position="374"/>
    </location>
</feature>
<dbReference type="EMBL" id="DXFQ01000125">
    <property type="protein sequence ID" value="HIX20309.1"/>
    <property type="molecule type" value="Genomic_DNA"/>
</dbReference>
<evidence type="ECO:0000313" key="3">
    <source>
        <dbReference type="Proteomes" id="UP000823964"/>
    </source>
</evidence>
<feature type="region of interest" description="Disordered" evidence="1">
    <location>
        <begin position="515"/>
        <end position="542"/>
    </location>
</feature>
<dbReference type="AlphaFoldDB" id="A0A9D1VCL1"/>